<evidence type="ECO:0000256" key="2">
    <source>
        <dbReference type="ARBA" id="ARBA00023002"/>
    </source>
</evidence>
<dbReference type="SUPFAM" id="SSF51735">
    <property type="entry name" value="NAD(P)-binding Rossmann-fold domains"/>
    <property type="match status" value="1"/>
</dbReference>
<dbReference type="PRINTS" id="PR00080">
    <property type="entry name" value="SDRFAMILY"/>
</dbReference>
<dbReference type="PANTHER" id="PTHR24321:SF8">
    <property type="entry name" value="ESTRADIOL 17-BETA-DEHYDROGENASE 8-RELATED"/>
    <property type="match status" value="1"/>
</dbReference>
<dbReference type="Proteomes" id="UP001549047">
    <property type="component" value="Unassembled WGS sequence"/>
</dbReference>
<dbReference type="CDD" id="cd05233">
    <property type="entry name" value="SDR_c"/>
    <property type="match status" value="1"/>
</dbReference>
<comment type="similarity">
    <text evidence="1">Belongs to the short-chain dehydrogenases/reductases (SDR) family.</text>
</comment>
<evidence type="ECO:0000313" key="3">
    <source>
        <dbReference type="EMBL" id="MET3614964.1"/>
    </source>
</evidence>
<reference evidence="3 4" key="1">
    <citation type="submission" date="2024-06" db="EMBL/GenBank/DDBJ databases">
        <title>Genomic Encyclopedia of Type Strains, Phase IV (KMG-IV): sequencing the most valuable type-strain genomes for metagenomic binning, comparative biology and taxonomic classification.</title>
        <authorList>
            <person name="Goeker M."/>
        </authorList>
    </citation>
    <scope>NUCLEOTIDE SEQUENCE [LARGE SCALE GENOMIC DNA]</scope>
    <source>
        <strain evidence="3 4">DSM 29780</strain>
    </source>
</reference>
<dbReference type="EMBL" id="JBEPMB010000005">
    <property type="protein sequence ID" value="MET3614964.1"/>
    <property type="molecule type" value="Genomic_DNA"/>
</dbReference>
<dbReference type="Gene3D" id="3.40.50.720">
    <property type="entry name" value="NAD(P)-binding Rossmann-like Domain"/>
    <property type="match status" value="1"/>
</dbReference>
<protein>
    <submittedName>
        <fullName evidence="3">NAD(P)-dependent dehydrogenase (Short-subunit alcohol dehydrogenase family)</fullName>
    </submittedName>
</protein>
<evidence type="ECO:0000256" key="1">
    <source>
        <dbReference type="ARBA" id="ARBA00006484"/>
    </source>
</evidence>
<comment type="caution">
    <text evidence="3">The sequence shown here is derived from an EMBL/GenBank/DDBJ whole genome shotgun (WGS) entry which is preliminary data.</text>
</comment>
<dbReference type="PANTHER" id="PTHR24321">
    <property type="entry name" value="DEHYDROGENASES, SHORT CHAIN"/>
    <property type="match status" value="1"/>
</dbReference>
<gene>
    <name evidence="3" type="ORF">ABID16_003307</name>
</gene>
<sequence>MKQFEGLTVLVTGATGGFGEAAAERFYQEGANLVLSDLTEEGIDRMASRFDSARVATLAGSVGEEKLSEDLVQLAFDSFGSLDVAVNNAGIAHPLLRLPQIDSDVARRVIDIDLMGVFYALKHQLPAMEKQYRERGRKAAIVNVASVAGVAGAPAASIYSAAKHGVVGLTKSAALEYVRRGVRINALCPSFARTPMVTKMLDAQVESGQASREEAEAHLTRGIPARRLGEVSEVIEALIFAASPANSFYTGQTIHVDGGMTAT</sequence>
<keyword evidence="2" id="KW-0560">Oxidoreductase</keyword>
<proteinExistence type="inferred from homology"/>
<dbReference type="PRINTS" id="PR00081">
    <property type="entry name" value="GDHRDH"/>
</dbReference>
<dbReference type="Pfam" id="PF13561">
    <property type="entry name" value="adh_short_C2"/>
    <property type="match status" value="1"/>
</dbReference>
<accession>A0ABV2J563</accession>
<evidence type="ECO:0000313" key="4">
    <source>
        <dbReference type="Proteomes" id="UP001549047"/>
    </source>
</evidence>
<name>A0ABV2J563_9HYPH</name>
<dbReference type="PROSITE" id="PS00061">
    <property type="entry name" value="ADH_SHORT"/>
    <property type="match status" value="1"/>
</dbReference>
<organism evidence="3 4">
    <name type="scientific">Rhizobium aquaticum</name>
    <dbReference type="NCBI Taxonomy" id="1549636"/>
    <lineage>
        <taxon>Bacteria</taxon>
        <taxon>Pseudomonadati</taxon>
        <taxon>Pseudomonadota</taxon>
        <taxon>Alphaproteobacteria</taxon>
        <taxon>Hyphomicrobiales</taxon>
        <taxon>Rhizobiaceae</taxon>
        <taxon>Rhizobium/Agrobacterium group</taxon>
        <taxon>Rhizobium</taxon>
    </lineage>
</organism>
<dbReference type="InterPro" id="IPR002347">
    <property type="entry name" value="SDR_fam"/>
</dbReference>
<keyword evidence="4" id="KW-1185">Reference proteome</keyword>
<dbReference type="InterPro" id="IPR020904">
    <property type="entry name" value="Sc_DH/Rdtase_CS"/>
</dbReference>
<dbReference type="InterPro" id="IPR036291">
    <property type="entry name" value="NAD(P)-bd_dom_sf"/>
</dbReference>